<dbReference type="SMART" id="SM00854">
    <property type="entry name" value="PGA_cap"/>
    <property type="match status" value="1"/>
</dbReference>
<dbReference type="Proteomes" id="UP001597112">
    <property type="component" value="Unassembled WGS sequence"/>
</dbReference>
<dbReference type="SUPFAM" id="SSF56300">
    <property type="entry name" value="Metallo-dependent phosphatases"/>
    <property type="match status" value="1"/>
</dbReference>
<feature type="domain" description="Capsule synthesis protein CapA" evidence="3">
    <location>
        <begin position="49"/>
        <end position="291"/>
    </location>
</feature>
<dbReference type="EMBL" id="JBHTKA010000001">
    <property type="protein sequence ID" value="MFD0998123.1"/>
    <property type="molecule type" value="Genomic_DNA"/>
</dbReference>
<feature type="chain" id="PRO_5046007834" evidence="2">
    <location>
        <begin position="20"/>
        <end position="369"/>
    </location>
</feature>
<feature type="signal peptide" evidence="2">
    <location>
        <begin position="1"/>
        <end position="19"/>
    </location>
</feature>
<evidence type="ECO:0000259" key="3">
    <source>
        <dbReference type="SMART" id="SM00854"/>
    </source>
</evidence>
<comment type="similarity">
    <text evidence="1">Belongs to the CapA family.</text>
</comment>
<dbReference type="PANTHER" id="PTHR33393">
    <property type="entry name" value="POLYGLUTAMINE SYNTHESIS ACCESSORY PROTEIN RV0574C-RELATED"/>
    <property type="match status" value="1"/>
</dbReference>
<evidence type="ECO:0000313" key="5">
    <source>
        <dbReference type="Proteomes" id="UP001597112"/>
    </source>
</evidence>
<keyword evidence="2" id="KW-0732">Signal</keyword>
<reference evidence="5" key="1">
    <citation type="journal article" date="2019" name="Int. J. Syst. Evol. Microbiol.">
        <title>The Global Catalogue of Microorganisms (GCM) 10K type strain sequencing project: providing services to taxonomists for standard genome sequencing and annotation.</title>
        <authorList>
            <consortium name="The Broad Institute Genomics Platform"/>
            <consortium name="The Broad Institute Genome Sequencing Center for Infectious Disease"/>
            <person name="Wu L."/>
            <person name="Ma J."/>
        </authorList>
    </citation>
    <scope>NUCLEOTIDE SEQUENCE [LARGE SCALE GENOMIC DNA]</scope>
    <source>
        <strain evidence="5">CCUG 58938</strain>
    </source>
</reference>
<keyword evidence="5" id="KW-1185">Reference proteome</keyword>
<dbReference type="CDD" id="cd07381">
    <property type="entry name" value="MPP_CapA"/>
    <property type="match status" value="1"/>
</dbReference>
<accession>A0ABW3JX27</accession>
<sequence length="369" mass="40377">MMRILFLSILSLASTLAIAQVQDTVTSPQDSITVAKRDTVAFVRKDTLTIIGVGDIMMGTSYPEDKLPPNDGAFLMRDVEPVLRNADVTFGNLEGTLLDAGGTPKNCKDPKVCYVFRTPTRYVKNLISAGFDMMSLANNHAGDFGDAGRTSSMKTLDVAGILHAGQMQQKTVIFEKDSIRYGLLAVAPNSNCVQLNDHAAAIALVKHLDSLVDIIIVSFHGGAEGAQYQNVPRTNELFHGENRGDVYKFSRLMIDAGADIIFGHGPHVTRAVDVYKDRFIAYSMGNFCTYRGISVTGVNGLAPIMKVYTDRTGKLFKAEITPTYQSYGTGVKIDPQKQVIKKIQELTKKDLPESKVRIDDNGLITYIAQ</sequence>
<evidence type="ECO:0000256" key="1">
    <source>
        <dbReference type="ARBA" id="ARBA00005662"/>
    </source>
</evidence>
<name>A0ABW3JX27_9BACT</name>
<evidence type="ECO:0000256" key="2">
    <source>
        <dbReference type="SAM" id="SignalP"/>
    </source>
</evidence>
<gene>
    <name evidence="4" type="ORF">ACFQ21_02355</name>
</gene>
<dbReference type="InterPro" id="IPR029052">
    <property type="entry name" value="Metallo-depent_PP-like"/>
</dbReference>
<evidence type="ECO:0000313" key="4">
    <source>
        <dbReference type="EMBL" id="MFD0998123.1"/>
    </source>
</evidence>
<dbReference type="Pfam" id="PF09587">
    <property type="entry name" value="PGA_cap"/>
    <property type="match status" value="1"/>
</dbReference>
<proteinExistence type="inferred from homology"/>
<dbReference type="PANTHER" id="PTHR33393:SF11">
    <property type="entry name" value="POLYGLUTAMINE SYNTHESIS ACCESSORY PROTEIN RV0574C-RELATED"/>
    <property type="match status" value="1"/>
</dbReference>
<comment type="caution">
    <text evidence="4">The sequence shown here is derived from an EMBL/GenBank/DDBJ whole genome shotgun (WGS) entry which is preliminary data.</text>
</comment>
<organism evidence="4 5">
    <name type="scientific">Ohtaekwangia kribbensis</name>
    <dbReference type="NCBI Taxonomy" id="688913"/>
    <lineage>
        <taxon>Bacteria</taxon>
        <taxon>Pseudomonadati</taxon>
        <taxon>Bacteroidota</taxon>
        <taxon>Cytophagia</taxon>
        <taxon>Cytophagales</taxon>
        <taxon>Fulvivirgaceae</taxon>
        <taxon>Ohtaekwangia</taxon>
    </lineage>
</organism>
<dbReference type="InterPro" id="IPR052169">
    <property type="entry name" value="CW_Biosynth-Accessory"/>
</dbReference>
<dbReference type="Gene3D" id="3.60.21.10">
    <property type="match status" value="1"/>
</dbReference>
<dbReference type="RefSeq" id="WP_377574281.1">
    <property type="nucleotide sequence ID" value="NZ_JBHTKA010000001.1"/>
</dbReference>
<protein>
    <submittedName>
        <fullName evidence="4">CapA family protein</fullName>
    </submittedName>
</protein>
<dbReference type="InterPro" id="IPR019079">
    <property type="entry name" value="Capsule_synth_CapA"/>
</dbReference>